<keyword evidence="2" id="KW-0813">Transport</keyword>
<dbReference type="InterPro" id="IPR028082">
    <property type="entry name" value="Peripla_BP_I"/>
</dbReference>
<feature type="signal peptide" evidence="5">
    <location>
        <begin position="1"/>
        <end position="28"/>
    </location>
</feature>
<dbReference type="PANTHER" id="PTHR47235:SF1">
    <property type="entry name" value="BLR6548 PROTEIN"/>
    <property type="match status" value="1"/>
</dbReference>
<accession>A0A942U590</accession>
<dbReference type="SUPFAM" id="SSF53822">
    <property type="entry name" value="Periplasmic binding protein-like I"/>
    <property type="match status" value="1"/>
</dbReference>
<evidence type="ECO:0000256" key="2">
    <source>
        <dbReference type="ARBA" id="ARBA00022448"/>
    </source>
</evidence>
<organism evidence="7 8">
    <name type="scientific">Neobacillus rhizophilus</name>
    <dbReference type="NCBI Taxonomy" id="2833579"/>
    <lineage>
        <taxon>Bacteria</taxon>
        <taxon>Bacillati</taxon>
        <taxon>Bacillota</taxon>
        <taxon>Bacilli</taxon>
        <taxon>Bacillales</taxon>
        <taxon>Bacillaceae</taxon>
        <taxon>Neobacillus</taxon>
    </lineage>
</organism>
<dbReference type="CDD" id="cd06343">
    <property type="entry name" value="PBP1_ABC_ligand_binding-like"/>
    <property type="match status" value="1"/>
</dbReference>
<keyword evidence="3 5" id="KW-0732">Signal</keyword>
<dbReference type="InterPro" id="IPR000709">
    <property type="entry name" value="Leu_Ile_Val-bd"/>
</dbReference>
<evidence type="ECO:0000256" key="3">
    <source>
        <dbReference type="ARBA" id="ARBA00022729"/>
    </source>
</evidence>
<dbReference type="PROSITE" id="PS51257">
    <property type="entry name" value="PROKAR_LIPOPROTEIN"/>
    <property type="match status" value="1"/>
</dbReference>
<evidence type="ECO:0000256" key="1">
    <source>
        <dbReference type="ARBA" id="ARBA00010062"/>
    </source>
</evidence>
<dbReference type="GO" id="GO:0006865">
    <property type="term" value="P:amino acid transport"/>
    <property type="evidence" value="ECO:0007669"/>
    <property type="project" value="UniProtKB-KW"/>
</dbReference>
<protein>
    <submittedName>
        <fullName evidence="7">ABC transporter substrate-binding protein</fullName>
    </submittedName>
</protein>
<dbReference type="Pfam" id="PF13458">
    <property type="entry name" value="Peripla_BP_6"/>
    <property type="match status" value="1"/>
</dbReference>
<evidence type="ECO:0000259" key="6">
    <source>
        <dbReference type="Pfam" id="PF13458"/>
    </source>
</evidence>
<name>A0A942U590_9BACI</name>
<dbReference type="EMBL" id="JAGYPF010000004">
    <property type="protein sequence ID" value="MBS4214956.1"/>
    <property type="molecule type" value="Genomic_DNA"/>
</dbReference>
<evidence type="ECO:0000256" key="5">
    <source>
        <dbReference type="SAM" id="SignalP"/>
    </source>
</evidence>
<dbReference type="PANTHER" id="PTHR47235">
    <property type="entry name" value="BLR6548 PROTEIN"/>
    <property type="match status" value="1"/>
</dbReference>
<sequence>MKRQKGNFIISKKLILILVLFTFSFLMAACGGGKNEASTQNTDKTGKSTVPGVTDKKILIGANAPLSGPLAASGAAVYPAIEAYFKKINDEGGIHGRNLEFVYYDDEYNPSKTVGVVKRLVEEDKVFMVNMLGAGPTAAVADYLKEKNVPVVPAITGVTNLLKYKNIFEMYPDYKTDGHTLAKYAIKELEGKKIAVWYQNDDYGKNELEAITDELEKSNMTLVKAIPYNPTDVDFSSSVLQLKEAKPDVLIMAPAQKPLAQFLKDAKKLDLKTKFLVSYAAADISIANLAGPAAEGVIFSSYQKPFVADSSDPKMKELQKFSKEYLNGKEPTFYEYIGILVAQLTVEALNRAGEDPTSEKVISEMEKMENWNGSWIVDNVTYGPNQHGLGSSSMYFMKIQDGKFVKMP</sequence>
<reference evidence="7" key="1">
    <citation type="submission" date="2021-05" db="EMBL/GenBank/DDBJ databases">
        <title>Novel Bacillus species.</title>
        <authorList>
            <person name="Liu G."/>
        </authorList>
    </citation>
    <scope>NUCLEOTIDE SEQUENCE</scope>
    <source>
        <strain evidence="7">FJAT-49825</strain>
    </source>
</reference>
<evidence type="ECO:0000313" key="7">
    <source>
        <dbReference type="EMBL" id="MBS4214956.1"/>
    </source>
</evidence>
<dbReference type="Gene3D" id="3.40.50.2300">
    <property type="match status" value="2"/>
</dbReference>
<evidence type="ECO:0000313" key="8">
    <source>
        <dbReference type="Proteomes" id="UP000679749"/>
    </source>
</evidence>
<feature type="chain" id="PRO_5039542169" evidence="5">
    <location>
        <begin position="29"/>
        <end position="408"/>
    </location>
</feature>
<proteinExistence type="inferred from homology"/>
<evidence type="ECO:0000256" key="4">
    <source>
        <dbReference type="ARBA" id="ARBA00022970"/>
    </source>
</evidence>
<comment type="caution">
    <text evidence="7">The sequence shown here is derived from an EMBL/GenBank/DDBJ whole genome shotgun (WGS) entry which is preliminary data.</text>
</comment>
<dbReference type="Proteomes" id="UP000679749">
    <property type="component" value="Unassembled WGS sequence"/>
</dbReference>
<gene>
    <name evidence="7" type="ORF">KHA99_21145</name>
</gene>
<keyword evidence="8" id="KW-1185">Reference proteome</keyword>
<dbReference type="AlphaFoldDB" id="A0A942U590"/>
<feature type="domain" description="Leucine-binding protein" evidence="6">
    <location>
        <begin position="58"/>
        <end position="402"/>
    </location>
</feature>
<dbReference type="InterPro" id="IPR028081">
    <property type="entry name" value="Leu-bd"/>
</dbReference>
<dbReference type="RefSeq" id="WP_213119455.1">
    <property type="nucleotide sequence ID" value="NZ_JAGYPF010000004.1"/>
</dbReference>
<comment type="similarity">
    <text evidence="1">Belongs to the leucine-binding protein family.</text>
</comment>
<dbReference type="PRINTS" id="PR00337">
    <property type="entry name" value="LEUILEVALBP"/>
</dbReference>
<keyword evidence="4" id="KW-0029">Amino-acid transport</keyword>